<evidence type="ECO:0000256" key="3">
    <source>
        <dbReference type="ARBA" id="ARBA00022553"/>
    </source>
</evidence>
<dbReference type="Gene3D" id="1.10.1200.10">
    <property type="entry name" value="ACP-like"/>
    <property type="match status" value="1"/>
</dbReference>
<dbReference type="Gene3D" id="3.30.559.30">
    <property type="entry name" value="Nonribosomal peptide synthetase, condensation domain"/>
    <property type="match status" value="1"/>
</dbReference>
<dbReference type="Gene3D" id="3.30.559.10">
    <property type="entry name" value="Chloramphenicol acetyltransferase-like domain"/>
    <property type="match status" value="1"/>
</dbReference>
<comment type="caution">
    <text evidence="5">The sequence shown here is derived from an EMBL/GenBank/DDBJ whole genome shotgun (WGS) entry which is preliminary data.</text>
</comment>
<comment type="cofactor">
    <cofactor evidence="1">
        <name>pantetheine 4'-phosphate</name>
        <dbReference type="ChEBI" id="CHEBI:47942"/>
    </cofactor>
</comment>
<evidence type="ECO:0000256" key="2">
    <source>
        <dbReference type="ARBA" id="ARBA00022450"/>
    </source>
</evidence>
<sequence>MDDSGREGPVVNDRPAQAVSLLTMLHASATRRAAAVAVIDAGRRLTYRDLLDEAHGFAEYLVKCGVREGVPVASCLPRGVAAVVTQLAVLTIGAVYVPVDPAHPDPLLRQLLSGVRSRHLVVERERDAVGDAQQIVLGDPAIPRSSSGRTWPEPPMDALAIVIHTSGSTGRPKPVALSHRAIANSTRARLHRYHRGVGEFAMASPMTFDMSLVGIWWTFATGGTLRILAPDTAGMFSELADALSAGTLTHTMLTPSVYRQVLSTVDKPAPTLQQILVGGEPCPADLVEEHYRRMPEVELTNEYGPTEAAVWCAGATLRPGEDVVIGTPVLNTEILVLDGDRQVLPAGEFGELCIGGPSLADGYLGLPELTSTVFIPHPADPSRRIYRTGDRGRWRPDGRLEIRGRLDEQVKVRGHRVELGGVATVLRAAAGVRDAVVSKRADRLVAYVTGEAADPETLYSELRRHADQLLPEYERPAAYVLLPGLPLAVSGKIDYAALPEPAVARPELSSAYVPPALPSEHRIAAIFSGLLDVHPIGLHDNFVELGGDSLLAARAAHLIGDEFSVHAPIRTAFDQPTVARLAAWLATAPPARDRIAVTGSAAAAPAGRLPLTEIQASTWAYDQALRWNTVAGPDFTLSATYRINGALDVGALGEAVDELVNRHEALRTSLWLRPGEEYQLIGQPATGLLRVAGPRAELADLLRAEPLEPASGRVFAADLISYSDVEHQLSVRVQHLIADDWSFRLIERELSELYADLLAGRAPGLDPAPSYYSAITQATTTISAADQMYWAEKCRGVRPVELIPPERLRRPDAVHRVMGTSVVVPAADFLRLVRANQVTLHTAVYAMTHALVAADTGAQDITLNTVNAARRNAELEQTVGLFVDTAIVRQRFSPGLTFQDSLRPAADELDATYRHSNATMSALCAQVPEMLAMMVDAQPIMFETVAPVAGLRLANCSIQRRDPFDAGYDGQPYRLPVGLTLIVRPEGTALRLFAFYDTALLPAAYVNNLLQRMQEIVLTCGRHADLPLDRLVPADLSLRAL</sequence>
<organism evidence="5 6">
    <name type="scientific">Nocardia albiluteola</name>
    <dbReference type="NCBI Taxonomy" id="2842303"/>
    <lineage>
        <taxon>Bacteria</taxon>
        <taxon>Bacillati</taxon>
        <taxon>Actinomycetota</taxon>
        <taxon>Actinomycetes</taxon>
        <taxon>Mycobacteriales</taxon>
        <taxon>Nocardiaceae</taxon>
        <taxon>Nocardia</taxon>
    </lineage>
</organism>
<dbReference type="CDD" id="cd05930">
    <property type="entry name" value="A_NRPS"/>
    <property type="match status" value="1"/>
</dbReference>
<dbReference type="Proteomes" id="UP000733379">
    <property type="component" value="Unassembled WGS sequence"/>
</dbReference>
<dbReference type="PROSITE" id="PS00455">
    <property type="entry name" value="AMP_BINDING"/>
    <property type="match status" value="1"/>
</dbReference>
<dbReference type="InterPro" id="IPR020806">
    <property type="entry name" value="PKS_PP-bd"/>
</dbReference>
<dbReference type="Gene3D" id="3.40.50.12780">
    <property type="entry name" value="N-terminal domain of ligase-like"/>
    <property type="match status" value="1"/>
</dbReference>
<evidence type="ECO:0000256" key="1">
    <source>
        <dbReference type="ARBA" id="ARBA00001957"/>
    </source>
</evidence>
<dbReference type="PANTHER" id="PTHR45527:SF1">
    <property type="entry name" value="FATTY ACID SYNTHASE"/>
    <property type="match status" value="1"/>
</dbReference>
<dbReference type="PROSITE" id="PS50075">
    <property type="entry name" value="CARRIER"/>
    <property type="match status" value="1"/>
</dbReference>
<dbReference type="SUPFAM" id="SSF52777">
    <property type="entry name" value="CoA-dependent acyltransferases"/>
    <property type="match status" value="2"/>
</dbReference>
<evidence type="ECO:0000259" key="4">
    <source>
        <dbReference type="PROSITE" id="PS50075"/>
    </source>
</evidence>
<dbReference type="Gene3D" id="3.30.300.30">
    <property type="match status" value="1"/>
</dbReference>
<dbReference type="SMART" id="SM00823">
    <property type="entry name" value="PKS_PP"/>
    <property type="match status" value="1"/>
</dbReference>
<dbReference type="Pfam" id="PF00550">
    <property type="entry name" value="PP-binding"/>
    <property type="match status" value="1"/>
</dbReference>
<keyword evidence="2" id="KW-0596">Phosphopantetheine</keyword>
<dbReference type="InterPro" id="IPR006162">
    <property type="entry name" value="Ppantetheine_attach_site"/>
</dbReference>
<dbReference type="InterPro" id="IPR045851">
    <property type="entry name" value="AMP-bd_C_sf"/>
</dbReference>
<dbReference type="InterPro" id="IPR010071">
    <property type="entry name" value="AA_adenyl_dom"/>
</dbReference>
<dbReference type="RefSeq" id="WP_215920190.1">
    <property type="nucleotide sequence ID" value="NZ_JAHKNI010000008.1"/>
</dbReference>
<proteinExistence type="predicted"/>
<dbReference type="Pfam" id="PF00668">
    <property type="entry name" value="Condensation"/>
    <property type="match status" value="1"/>
</dbReference>
<dbReference type="Pfam" id="PF00501">
    <property type="entry name" value="AMP-binding"/>
    <property type="match status" value="1"/>
</dbReference>
<feature type="domain" description="Carrier" evidence="4">
    <location>
        <begin position="514"/>
        <end position="589"/>
    </location>
</feature>
<dbReference type="InterPro" id="IPR000873">
    <property type="entry name" value="AMP-dep_synth/lig_dom"/>
</dbReference>
<protein>
    <submittedName>
        <fullName evidence="5">Amino acid adenylation domain-containing protein</fullName>
    </submittedName>
</protein>
<keyword evidence="6" id="KW-1185">Reference proteome</keyword>
<dbReference type="InterPro" id="IPR020845">
    <property type="entry name" value="AMP-binding_CS"/>
</dbReference>
<dbReference type="SUPFAM" id="SSF47336">
    <property type="entry name" value="ACP-like"/>
    <property type="match status" value="1"/>
</dbReference>
<dbReference type="PROSITE" id="PS00012">
    <property type="entry name" value="PHOSPHOPANTETHEINE"/>
    <property type="match status" value="1"/>
</dbReference>
<name>A0ABS6B3A1_9NOCA</name>
<evidence type="ECO:0000313" key="5">
    <source>
        <dbReference type="EMBL" id="MBU3064777.1"/>
    </source>
</evidence>
<dbReference type="NCBIfam" id="TIGR01733">
    <property type="entry name" value="AA-adenyl-dom"/>
    <property type="match status" value="1"/>
</dbReference>
<dbReference type="InterPro" id="IPR036736">
    <property type="entry name" value="ACP-like_sf"/>
</dbReference>
<dbReference type="InterPro" id="IPR001242">
    <property type="entry name" value="Condensation_dom"/>
</dbReference>
<keyword evidence="3" id="KW-0597">Phosphoprotein</keyword>
<reference evidence="5 6" key="1">
    <citation type="submission" date="2021-06" db="EMBL/GenBank/DDBJ databases">
        <title>Actinomycetes sequencing.</title>
        <authorList>
            <person name="Shan Q."/>
        </authorList>
    </citation>
    <scope>NUCLEOTIDE SEQUENCE [LARGE SCALE GENOMIC DNA]</scope>
    <source>
        <strain evidence="5 6">NEAU-G5</strain>
    </source>
</reference>
<accession>A0ABS6B3A1</accession>
<dbReference type="InterPro" id="IPR009081">
    <property type="entry name" value="PP-bd_ACP"/>
</dbReference>
<dbReference type="InterPro" id="IPR023213">
    <property type="entry name" value="CAT-like_dom_sf"/>
</dbReference>
<dbReference type="InterPro" id="IPR042099">
    <property type="entry name" value="ANL_N_sf"/>
</dbReference>
<evidence type="ECO:0000313" key="6">
    <source>
        <dbReference type="Proteomes" id="UP000733379"/>
    </source>
</evidence>
<dbReference type="PANTHER" id="PTHR45527">
    <property type="entry name" value="NONRIBOSOMAL PEPTIDE SYNTHETASE"/>
    <property type="match status" value="1"/>
</dbReference>
<dbReference type="EMBL" id="JAHKNI010000008">
    <property type="protein sequence ID" value="MBU3064777.1"/>
    <property type="molecule type" value="Genomic_DNA"/>
</dbReference>
<gene>
    <name evidence="5" type="ORF">KO481_25020</name>
</gene>
<dbReference type="SUPFAM" id="SSF56801">
    <property type="entry name" value="Acetyl-CoA synthetase-like"/>
    <property type="match status" value="1"/>
</dbReference>